<reference evidence="1" key="1">
    <citation type="submission" date="2014-09" db="EMBL/GenBank/DDBJ databases">
        <authorList>
            <person name="Magalhaes I.L.F."/>
            <person name="Oliveira U."/>
            <person name="Santos F.R."/>
            <person name="Vidigal T.H.D.A."/>
            <person name="Brescovit A.D."/>
            <person name="Santos A.J."/>
        </authorList>
    </citation>
    <scope>NUCLEOTIDE SEQUENCE</scope>
    <source>
        <tissue evidence="1">Shoot tissue taken approximately 20 cm above the soil surface</tissue>
    </source>
</reference>
<protein>
    <submittedName>
        <fullName evidence="1">Uncharacterized protein</fullName>
    </submittedName>
</protein>
<dbReference type="AlphaFoldDB" id="A0A0A9CGX2"/>
<accession>A0A0A9CGX2</accession>
<sequence>MGGLCLDGLPMMVYCQHLLAWLIHAPI</sequence>
<reference evidence="1" key="2">
    <citation type="journal article" date="2015" name="Data Brief">
        <title>Shoot transcriptome of the giant reed, Arundo donax.</title>
        <authorList>
            <person name="Barrero R.A."/>
            <person name="Guerrero F.D."/>
            <person name="Moolhuijzen P."/>
            <person name="Goolsby J.A."/>
            <person name="Tidwell J."/>
            <person name="Bellgard S.E."/>
            <person name="Bellgard M.I."/>
        </authorList>
    </citation>
    <scope>NUCLEOTIDE SEQUENCE</scope>
    <source>
        <tissue evidence="1">Shoot tissue taken approximately 20 cm above the soil surface</tissue>
    </source>
</reference>
<proteinExistence type="predicted"/>
<evidence type="ECO:0000313" key="1">
    <source>
        <dbReference type="EMBL" id="JAD73703.1"/>
    </source>
</evidence>
<name>A0A0A9CGX2_ARUDO</name>
<organism evidence="1">
    <name type="scientific">Arundo donax</name>
    <name type="common">Giant reed</name>
    <name type="synonym">Donax arundinaceus</name>
    <dbReference type="NCBI Taxonomy" id="35708"/>
    <lineage>
        <taxon>Eukaryota</taxon>
        <taxon>Viridiplantae</taxon>
        <taxon>Streptophyta</taxon>
        <taxon>Embryophyta</taxon>
        <taxon>Tracheophyta</taxon>
        <taxon>Spermatophyta</taxon>
        <taxon>Magnoliopsida</taxon>
        <taxon>Liliopsida</taxon>
        <taxon>Poales</taxon>
        <taxon>Poaceae</taxon>
        <taxon>PACMAD clade</taxon>
        <taxon>Arundinoideae</taxon>
        <taxon>Arundineae</taxon>
        <taxon>Arundo</taxon>
    </lineage>
</organism>
<dbReference type="EMBL" id="GBRH01224192">
    <property type="protein sequence ID" value="JAD73703.1"/>
    <property type="molecule type" value="Transcribed_RNA"/>
</dbReference>